<evidence type="ECO:0000313" key="3">
    <source>
        <dbReference type="EMBL" id="MBS1256977.1"/>
    </source>
</evidence>
<dbReference type="InterPro" id="IPR051803">
    <property type="entry name" value="TA_system_RelE-like_toxin"/>
</dbReference>
<dbReference type="SUPFAM" id="SSF143011">
    <property type="entry name" value="RelE-like"/>
    <property type="match status" value="1"/>
</dbReference>
<evidence type="ECO:0000313" key="4">
    <source>
        <dbReference type="Proteomes" id="UP000722750"/>
    </source>
</evidence>
<dbReference type="EMBL" id="JAANXD010000001">
    <property type="protein sequence ID" value="MBS1256977.1"/>
    <property type="molecule type" value="Genomic_DNA"/>
</dbReference>
<protein>
    <recommendedName>
        <fullName evidence="5">Plasmid stabilization system protein</fullName>
    </recommendedName>
</protein>
<dbReference type="PANTHER" id="PTHR33755:SF5">
    <property type="entry name" value="TYPE II TOXIN-ANTITOXIN SYSTEM RELE_PARE FAMILY TOXIN"/>
    <property type="match status" value="1"/>
</dbReference>
<evidence type="ECO:0000256" key="2">
    <source>
        <dbReference type="ARBA" id="ARBA00022649"/>
    </source>
</evidence>
<accession>A0A941VXQ2</accession>
<dbReference type="PANTHER" id="PTHR33755">
    <property type="entry name" value="TOXIN PARE1-RELATED"/>
    <property type="match status" value="1"/>
</dbReference>
<reference evidence="3" key="1">
    <citation type="journal article" date="2021" name="ISME J.">
        <title>Fine-scale metabolic discontinuity in a stratified prokaryote microbiome of a Red Sea deep halocline.</title>
        <authorList>
            <person name="Michoud G."/>
            <person name="Ngugi D.K."/>
            <person name="Barozzi A."/>
            <person name="Merlino G."/>
            <person name="Calleja M.L."/>
            <person name="Delgado-Huertas A."/>
            <person name="Moran X.A.G."/>
            <person name="Daffonchio D."/>
        </authorList>
    </citation>
    <scope>NUCLEOTIDE SEQUENCE</scope>
    <source>
        <strain evidence="3">SuakinDeep_MAG55_1</strain>
    </source>
</reference>
<organism evidence="3 4">
    <name type="scientific">Candidatus Scalindua arabica</name>
    <dbReference type="NCBI Taxonomy" id="1127984"/>
    <lineage>
        <taxon>Bacteria</taxon>
        <taxon>Pseudomonadati</taxon>
        <taxon>Planctomycetota</taxon>
        <taxon>Candidatus Brocadiia</taxon>
        <taxon>Candidatus Brocadiales</taxon>
        <taxon>Candidatus Scalinduaceae</taxon>
        <taxon>Candidatus Scalindua</taxon>
    </lineage>
</organism>
<name>A0A941VXQ2_9BACT</name>
<dbReference type="InterPro" id="IPR035093">
    <property type="entry name" value="RelE/ParE_toxin_dom_sf"/>
</dbReference>
<proteinExistence type="inferred from homology"/>
<gene>
    <name evidence="3" type="ORF">MAG551_00012</name>
</gene>
<evidence type="ECO:0008006" key="5">
    <source>
        <dbReference type="Google" id="ProtNLM"/>
    </source>
</evidence>
<dbReference type="Proteomes" id="UP000722750">
    <property type="component" value="Unassembled WGS sequence"/>
</dbReference>
<evidence type="ECO:0000256" key="1">
    <source>
        <dbReference type="ARBA" id="ARBA00006226"/>
    </source>
</evidence>
<comment type="caution">
    <text evidence="3">The sequence shown here is derived from an EMBL/GenBank/DDBJ whole genome shotgun (WGS) entry which is preliminary data.</text>
</comment>
<dbReference type="AlphaFoldDB" id="A0A941VXQ2"/>
<keyword evidence="2" id="KW-1277">Toxin-antitoxin system</keyword>
<dbReference type="Pfam" id="PF05016">
    <property type="entry name" value="ParE_toxin"/>
    <property type="match status" value="1"/>
</dbReference>
<dbReference type="Gene3D" id="3.30.2310.20">
    <property type="entry name" value="RelE-like"/>
    <property type="match status" value="1"/>
</dbReference>
<sequence>MDYKIIWSPEALEDIDAIGEYIARDSAFYAESTVNKIYETPQSLIHFPKSGRVVPEIGDAAIRELYVFQYRLIYEIKGKEIYILTVIHGKRLLDKDQI</sequence>
<dbReference type="InterPro" id="IPR007712">
    <property type="entry name" value="RelE/ParE_toxin"/>
</dbReference>
<comment type="similarity">
    <text evidence="1">Belongs to the RelE toxin family.</text>
</comment>